<feature type="region of interest" description="Disordered" evidence="12">
    <location>
        <begin position="761"/>
        <end position="810"/>
    </location>
</feature>
<dbReference type="PRINTS" id="PR01463">
    <property type="entry name" value="EAGCHANLFMLY"/>
</dbReference>
<evidence type="ECO:0000256" key="8">
    <source>
        <dbReference type="ARBA" id="ARBA00022989"/>
    </source>
</evidence>
<evidence type="ECO:0000256" key="10">
    <source>
        <dbReference type="ARBA" id="ARBA00023136"/>
    </source>
</evidence>
<feature type="compositionally biased region" description="Basic and acidic residues" evidence="12">
    <location>
        <begin position="34"/>
        <end position="44"/>
    </location>
</feature>
<evidence type="ECO:0000256" key="2">
    <source>
        <dbReference type="ARBA" id="ARBA00022448"/>
    </source>
</evidence>
<dbReference type="PANTHER" id="PTHR10217">
    <property type="entry name" value="VOLTAGE AND LIGAND GATED POTASSIUM CHANNEL"/>
    <property type="match status" value="1"/>
</dbReference>
<comment type="subcellular location">
    <subcellularLocation>
        <location evidence="1">Membrane</location>
        <topology evidence="1">Multi-pass membrane protein</topology>
    </subcellularLocation>
</comment>
<keyword evidence="7" id="KW-0630">Potassium</keyword>
<evidence type="ECO:0000256" key="13">
    <source>
        <dbReference type="SAM" id="Phobius"/>
    </source>
</evidence>
<evidence type="ECO:0000256" key="4">
    <source>
        <dbReference type="ARBA" id="ARBA00022692"/>
    </source>
</evidence>
<keyword evidence="11" id="KW-0407">Ion channel</keyword>
<dbReference type="SMART" id="SM00100">
    <property type="entry name" value="cNMP"/>
    <property type="match status" value="1"/>
</dbReference>
<sequence>MGGGNKVVPEEEKSELHISEVSHGPSPSISLHQDASEEEKKSKLLDSNVSHNDASPWPTDVSGTQITPDVSPRTNGHAESSAGPKRPPALYAEQSPTSSTPPRKNRITSVAARRGVLLREAEASSSPKGRKRGSTFFKRMKSSKDVKEAEMERKALEQRKALEKLTDEEIMQLVESKESWNLFQKGQTGEGNAVVPITNGGKGAILPQSYEADAVEDDDAVKMTMDVVPKGLLLPSSPFMRVWDIVVLVLMIFVIIVTPFQIAFLPESNKPVHGLFWVDRLVDVLFCVDIIINFRLAFFNEEGIVEVNPKKVFKRYFFGWFFIDLITVLPFDLVVTVVTEEDASSLGGSSGLLRFPKLLRIFRLLKLVKIFRVLRLSRIFRRWETSMSFKYGQVQIVKFFAMILVVSHWNACLFFLTETVEDAIASAICEGSEVAAAAAEGEVGEAIVYDSNCDLTTWVVYYGLENSTAADQYIASLYWAVMTATTIGYGDISARTTGERLFSLFAMISGAGLFAYVLGGLSSLVQSLDSSSVNFRRTMDDLNQYMKFRKLPKNLRMRIRQYFHHCRIRPEFIKEQEMLSGMSDHLRKEVLVHCYQNAIYNVPVFMGAGEEFVADIAMNLTPVTFGPNEFIIMEGTVPTAMFIIQKGTVHVLKRKLPRVATRTAKEKQSYRLLAVLQDGALVGESATILRRTNSRHTEGAKSVAFCDMLRLDAAMLATVLYRHPRVHNRVRKYIIRRLWKKALASVVMLVRIKLQMGSFFSSRSGGKDKGGEGEEKEKKEERAHTLVIERTPPSNRPSPREGRERAVSTTTTELAGRVVQVVNGGGGEEGGQKKRKNRRMSITMLASNMNRVSTGTEEGVIDEEEVVGSPLLGDDKMDVIVGGEGGGVKSGQLLHEVSSLKSQLIACQRQLIEAQSMWKEEKEKREKLEEQSRSSSSQQ</sequence>
<dbReference type="PANTHER" id="PTHR10217:SF435">
    <property type="entry name" value="POTASSIUM VOLTAGE-GATED CHANNEL PROTEIN EAG"/>
    <property type="match status" value="1"/>
</dbReference>
<feature type="transmembrane region" description="Helical" evidence="13">
    <location>
        <begin position="396"/>
        <end position="416"/>
    </location>
</feature>
<keyword evidence="4 13" id="KW-0812">Transmembrane</keyword>
<dbReference type="GO" id="GO:0042391">
    <property type="term" value="P:regulation of membrane potential"/>
    <property type="evidence" value="ECO:0007669"/>
    <property type="project" value="TreeGrafter"/>
</dbReference>
<dbReference type="Pfam" id="PF00520">
    <property type="entry name" value="Ion_trans"/>
    <property type="match status" value="1"/>
</dbReference>
<accession>A0A7S3GJV5</accession>
<dbReference type="InterPro" id="IPR005821">
    <property type="entry name" value="Ion_trans_dom"/>
</dbReference>
<feature type="compositionally biased region" description="Basic residues" evidence="12">
    <location>
        <begin position="128"/>
        <end position="141"/>
    </location>
</feature>
<feature type="region of interest" description="Disordered" evidence="12">
    <location>
        <begin position="919"/>
        <end position="939"/>
    </location>
</feature>
<dbReference type="InterPro" id="IPR000595">
    <property type="entry name" value="cNMP-bd_dom"/>
</dbReference>
<evidence type="ECO:0000256" key="11">
    <source>
        <dbReference type="ARBA" id="ARBA00023303"/>
    </source>
</evidence>
<keyword evidence="8 13" id="KW-1133">Transmembrane helix</keyword>
<dbReference type="Gene3D" id="1.10.287.630">
    <property type="entry name" value="Helix hairpin bin"/>
    <property type="match status" value="1"/>
</dbReference>
<feature type="domain" description="Cyclic nucleotide-binding" evidence="14">
    <location>
        <begin position="604"/>
        <end position="737"/>
    </location>
</feature>
<feature type="transmembrane region" description="Helical" evidence="13">
    <location>
        <begin position="242"/>
        <end position="264"/>
    </location>
</feature>
<keyword evidence="5" id="KW-0631">Potassium channel</keyword>
<reference evidence="15" key="1">
    <citation type="submission" date="2021-01" db="EMBL/GenBank/DDBJ databases">
        <authorList>
            <person name="Corre E."/>
            <person name="Pelletier E."/>
            <person name="Niang G."/>
            <person name="Scheremetjew M."/>
            <person name="Finn R."/>
            <person name="Kale V."/>
            <person name="Holt S."/>
            <person name="Cochrane G."/>
            <person name="Meng A."/>
            <person name="Brown T."/>
            <person name="Cohen L."/>
        </authorList>
    </citation>
    <scope>NUCLEOTIDE SEQUENCE</scope>
    <source>
        <strain evidence="15">NIES-2562</strain>
    </source>
</reference>
<evidence type="ECO:0000256" key="5">
    <source>
        <dbReference type="ARBA" id="ARBA00022826"/>
    </source>
</evidence>
<dbReference type="GO" id="GO:0005249">
    <property type="term" value="F:voltage-gated potassium channel activity"/>
    <property type="evidence" value="ECO:0007669"/>
    <property type="project" value="InterPro"/>
</dbReference>
<protein>
    <recommendedName>
        <fullName evidence="14">Cyclic nucleotide-binding domain-containing protein</fullName>
    </recommendedName>
</protein>
<name>A0A7S3GJV5_9EUKA</name>
<keyword evidence="6" id="KW-0851">Voltage-gated channel</keyword>
<feature type="region of interest" description="Disordered" evidence="12">
    <location>
        <begin position="1"/>
        <end position="142"/>
    </location>
</feature>
<dbReference type="SUPFAM" id="SSF81324">
    <property type="entry name" value="Voltage-gated potassium channels"/>
    <property type="match status" value="1"/>
</dbReference>
<keyword evidence="10 13" id="KW-0472">Membrane</keyword>
<dbReference type="Pfam" id="PF00027">
    <property type="entry name" value="cNMP_binding"/>
    <property type="match status" value="1"/>
</dbReference>
<proteinExistence type="predicted"/>
<dbReference type="Gene3D" id="1.10.287.70">
    <property type="match status" value="1"/>
</dbReference>
<feature type="compositionally biased region" description="Basic and acidic residues" evidence="12">
    <location>
        <begin position="765"/>
        <end position="784"/>
    </location>
</feature>
<dbReference type="GO" id="GO:0005886">
    <property type="term" value="C:plasma membrane"/>
    <property type="evidence" value="ECO:0007669"/>
    <property type="project" value="TreeGrafter"/>
</dbReference>
<evidence type="ECO:0000259" key="14">
    <source>
        <dbReference type="PROSITE" id="PS50042"/>
    </source>
</evidence>
<dbReference type="InterPro" id="IPR014710">
    <property type="entry name" value="RmlC-like_jellyroll"/>
</dbReference>
<keyword evidence="3" id="KW-0633">Potassium transport</keyword>
<feature type="transmembrane region" description="Helical" evidence="13">
    <location>
        <begin position="317"/>
        <end position="338"/>
    </location>
</feature>
<evidence type="ECO:0000256" key="1">
    <source>
        <dbReference type="ARBA" id="ARBA00004141"/>
    </source>
</evidence>
<organism evidence="15">
    <name type="scientific">Palpitomonas bilix</name>
    <dbReference type="NCBI Taxonomy" id="652834"/>
    <lineage>
        <taxon>Eukaryota</taxon>
        <taxon>Eukaryota incertae sedis</taxon>
    </lineage>
</organism>
<dbReference type="GO" id="GO:0034702">
    <property type="term" value="C:monoatomic ion channel complex"/>
    <property type="evidence" value="ECO:0007669"/>
    <property type="project" value="UniProtKB-KW"/>
</dbReference>
<feature type="compositionally biased region" description="Polar residues" evidence="12">
    <location>
        <begin position="61"/>
        <end position="78"/>
    </location>
</feature>
<evidence type="ECO:0000313" key="15">
    <source>
        <dbReference type="EMBL" id="CAE0268624.1"/>
    </source>
</evidence>
<evidence type="ECO:0000256" key="7">
    <source>
        <dbReference type="ARBA" id="ARBA00022958"/>
    </source>
</evidence>
<dbReference type="AlphaFoldDB" id="A0A7S3GJV5"/>
<dbReference type="PROSITE" id="PS50042">
    <property type="entry name" value="CNMP_BINDING_3"/>
    <property type="match status" value="1"/>
</dbReference>
<feature type="transmembrane region" description="Helical" evidence="13">
    <location>
        <begin position="504"/>
        <end position="525"/>
    </location>
</feature>
<dbReference type="EMBL" id="HBIB01047121">
    <property type="protein sequence ID" value="CAE0268624.1"/>
    <property type="molecule type" value="Transcribed_RNA"/>
</dbReference>
<dbReference type="InterPro" id="IPR050818">
    <property type="entry name" value="KCNH_animal-type"/>
</dbReference>
<dbReference type="SUPFAM" id="SSF51206">
    <property type="entry name" value="cAMP-binding domain-like"/>
    <property type="match status" value="1"/>
</dbReference>
<evidence type="ECO:0000256" key="6">
    <source>
        <dbReference type="ARBA" id="ARBA00022882"/>
    </source>
</evidence>
<dbReference type="InterPro" id="IPR003938">
    <property type="entry name" value="K_chnl_volt-dep_EAG/ELK/ERG"/>
</dbReference>
<feature type="compositionally biased region" description="Basic and acidic residues" evidence="12">
    <location>
        <begin position="919"/>
        <end position="932"/>
    </location>
</feature>
<keyword evidence="2" id="KW-0813">Transport</keyword>
<keyword evidence="9" id="KW-0406">Ion transport</keyword>
<feature type="compositionally biased region" description="Basic and acidic residues" evidence="12">
    <location>
        <begin position="8"/>
        <end position="20"/>
    </location>
</feature>
<dbReference type="Gene3D" id="2.60.120.10">
    <property type="entry name" value="Jelly Rolls"/>
    <property type="match status" value="1"/>
</dbReference>
<evidence type="ECO:0000256" key="3">
    <source>
        <dbReference type="ARBA" id="ARBA00022538"/>
    </source>
</evidence>
<dbReference type="InterPro" id="IPR018490">
    <property type="entry name" value="cNMP-bd_dom_sf"/>
</dbReference>
<gene>
    <name evidence="15" type="ORF">PBIL07802_LOCUS30974</name>
</gene>
<evidence type="ECO:0000256" key="12">
    <source>
        <dbReference type="SAM" id="MobiDB-lite"/>
    </source>
</evidence>
<evidence type="ECO:0000256" key="9">
    <source>
        <dbReference type="ARBA" id="ARBA00023065"/>
    </source>
</evidence>
<dbReference type="CDD" id="cd00038">
    <property type="entry name" value="CAP_ED"/>
    <property type="match status" value="1"/>
</dbReference>